<dbReference type="Gene3D" id="1.10.1220.10">
    <property type="entry name" value="Met repressor-like"/>
    <property type="match status" value="1"/>
</dbReference>
<proteinExistence type="predicted"/>
<keyword evidence="3" id="KW-1185">Reference proteome</keyword>
<dbReference type="Proteomes" id="UP001500013">
    <property type="component" value="Unassembled WGS sequence"/>
</dbReference>
<dbReference type="InterPro" id="IPR008651">
    <property type="entry name" value="Uncharacterised_HicB"/>
</dbReference>
<reference evidence="2 3" key="1">
    <citation type="journal article" date="2019" name="Int. J. Syst. Evol. Microbiol.">
        <title>The Global Catalogue of Microorganisms (GCM) 10K type strain sequencing project: providing services to taxonomists for standard genome sequencing and annotation.</title>
        <authorList>
            <consortium name="The Broad Institute Genomics Platform"/>
            <consortium name="The Broad Institute Genome Sequencing Center for Infectious Disease"/>
            <person name="Wu L."/>
            <person name="Ma J."/>
        </authorList>
    </citation>
    <scope>NUCLEOTIDE SEQUENCE [LARGE SCALE GENOMIC DNA]</scope>
    <source>
        <strain evidence="2 3">JCM 15628</strain>
    </source>
</reference>
<dbReference type="Pfam" id="PF05534">
    <property type="entry name" value="HicB"/>
    <property type="match status" value="1"/>
</dbReference>
<sequence>MMRMDITEYVDALRRDLAQAARAMGPETEQAAERIGFALDSSARLALMDALSHAAAEITNELDGASVEVRLQGREPVFVVVGAGPAALSDDTQAIRADDTTVMSPDEEGAETSRITLRLPEALKARAEELAAGRGQSLNTWIVGAVRAATATVPGPPPAPGFPPVPPGPGFGPGAPGRNRSSNKRVQGWVR</sequence>
<gene>
    <name evidence="2" type="ORF">GCM10009817_23460</name>
</gene>
<evidence type="ECO:0008006" key="4">
    <source>
        <dbReference type="Google" id="ProtNLM"/>
    </source>
</evidence>
<evidence type="ECO:0000313" key="3">
    <source>
        <dbReference type="Proteomes" id="UP001500013"/>
    </source>
</evidence>
<dbReference type="EMBL" id="BAAAPU010000007">
    <property type="protein sequence ID" value="GAA1981558.1"/>
    <property type="molecule type" value="Genomic_DNA"/>
</dbReference>
<comment type="caution">
    <text evidence="2">The sequence shown here is derived from an EMBL/GenBank/DDBJ whole genome shotgun (WGS) entry which is preliminary data.</text>
</comment>
<accession>A0ABN2S703</accession>
<feature type="compositionally biased region" description="Pro residues" evidence="1">
    <location>
        <begin position="154"/>
        <end position="170"/>
    </location>
</feature>
<dbReference type="RefSeq" id="WP_344062328.1">
    <property type="nucleotide sequence ID" value="NZ_BAAAPU010000007.1"/>
</dbReference>
<protein>
    <recommendedName>
        <fullName evidence="4">HicB-like protein involved in pilus formation</fullName>
    </recommendedName>
</protein>
<dbReference type="InterPro" id="IPR013321">
    <property type="entry name" value="Arc_rbn_hlx_hlx"/>
</dbReference>
<organism evidence="2 3">
    <name type="scientific">Terrabacter lapilli</name>
    <dbReference type="NCBI Taxonomy" id="436231"/>
    <lineage>
        <taxon>Bacteria</taxon>
        <taxon>Bacillati</taxon>
        <taxon>Actinomycetota</taxon>
        <taxon>Actinomycetes</taxon>
        <taxon>Micrococcales</taxon>
        <taxon>Intrasporangiaceae</taxon>
        <taxon>Terrabacter</taxon>
    </lineage>
</organism>
<evidence type="ECO:0000256" key="1">
    <source>
        <dbReference type="SAM" id="MobiDB-lite"/>
    </source>
</evidence>
<feature type="region of interest" description="Disordered" evidence="1">
    <location>
        <begin position="152"/>
        <end position="191"/>
    </location>
</feature>
<evidence type="ECO:0000313" key="2">
    <source>
        <dbReference type="EMBL" id="GAA1981558.1"/>
    </source>
</evidence>
<dbReference type="SUPFAM" id="SSF47598">
    <property type="entry name" value="Ribbon-helix-helix"/>
    <property type="match status" value="1"/>
</dbReference>
<dbReference type="InterPro" id="IPR010985">
    <property type="entry name" value="Ribbon_hlx_hlx"/>
</dbReference>
<name>A0ABN2S703_9MICO</name>